<dbReference type="InterPro" id="IPR043129">
    <property type="entry name" value="ATPase_NBD"/>
</dbReference>
<dbReference type="AlphaFoldDB" id="W0F4U8"/>
<dbReference type="EMBL" id="CP007035">
    <property type="protein sequence ID" value="AHF16351.1"/>
    <property type="molecule type" value="Genomic_DNA"/>
</dbReference>
<dbReference type="OrthoDB" id="9810372at2"/>
<keyword evidence="3" id="KW-1185">Reference proteome</keyword>
<dbReference type="SUPFAM" id="SSF53067">
    <property type="entry name" value="Actin-like ATPase domain"/>
    <property type="match status" value="1"/>
</dbReference>
<dbReference type="Gene3D" id="3.30.420.40">
    <property type="match status" value="2"/>
</dbReference>
<dbReference type="PANTHER" id="PTHR18964:SF149">
    <property type="entry name" value="BIFUNCTIONAL UDP-N-ACETYLGLUCOSAMINE 2-EPIMERASE_N-ACETYLMANNOSAMINE KINASE"/>
    <property type="match status" value="1"/>
</dbReference>
<name>W0F4U8_9BACT</name>
<accession>W0F4U8</accession>
<dbReference type="InterPro" id="IPR036390">
    <property type="entry name" value="WH_DNA-bd_sf"/>
</dbReference>
<proteinExistence type="inferred from homology"/>
<evidence type="ECO:0000313" key="3">
    <source>
        <dbReference type="Proteomes" id="UP000003586"/>
    </source>
</evidence>
<dbReference type="Proteomes" id="UP000003586">
    <property type="component" value="Chromosome"/>
</dbReference>
<organism evidence="2 3">
    <name type="scientific">Niabella soli DSM 19437</name>
    <dbReference type="NCBI Taxonomy" id="929713"/>
    <lineage>
        <taxon>Bacteria</taxon>
        <taxon>Pseudomonadati</taxon>
        <taxon>Bacteroidota</taxon>
        <taxon>Chitinophagia</taxon>
        <taxon>Chitinophagales</taxon>
        <taxon>Chitinophagaceae</taxon>
        <taxon>Niabella</taxon>
    </lineage>
</organism>
<dbReference type="InterPro" id="IPR000600">
    <property type="entry name" value="ROK"/>
</dbReference>
<dbReference type="STRING" id="929713.NIASO_16700"/>
<dbReference type="HOGENOM" id="CLU_036604_13_1_10"/>
<evidence type="ECO:0000313" key="2">
    <source>
        <dbReference type="EMBL" id="AHF16351.1"/>
    </source>
</evidence>
<dbReference type="RefSeq" id="WP_008587378.1">
    <property type="nucleotide sequence ID" value="NZ_CP007035.1"/>
</dbReference>
<protein>
    <submittedName>
        <fullName evidence="2">ROK family transcriptional regulator</fullName>
    </submittedName>
</protein>
<dbReference type="Gene3D" id="1.10.10.10">
    <property type="entry name" value="Winged helix-like DNA-binding domain superfamily/Winged helix DNA-binding domain"/>
    <property type="match status" value="1"/>
</dbReference>
<gene>
    <name evidence="2" type="ORF">NIASO_16700</name>
</gene>
<dbReference type="Pfam" id="PF00480">
    <property type="entry name" value="ROK"/>
    <property type="match status" value="1"/>
</dbReference>
<dbReference type="KEGG" id="nso:NIASO_16700"/>
<evidence type="ECO:0000256" key="1">
    <source>
        <dbReference type="ARBA" id="ARBA00006479"/>
    </source>
</evidence>
<comment type="similarity">
    <text evidence="1">Belongs to the ROK (NagC/XylR) family.</text>
</comment>
<sequence length="408" mass="44574">MQKRLIYKRLVLKEFYYAGALSCAELSVRIGKSIPFTTQLLNDLVAEDLVTEEGLAPSNGGRRPALYSVKPDAMYIVAVAMDQMVTRVAIMDINNKPVAAPYQYELQLDHNTDALYHLKEAIEESIKKTRIPRKKILGVGIGMPGFIDSQRGINYSFISVEDNSISAYLKAQLGVPVYIDNDSSIIALAEQHFGAAMGCRNALVINIGWGIGLGMILDNQLYRGSNGFAGEFSHIPFFNNNKICSCGKRGCLETETALQVIVEKAAEGLKQHATATFLKKDFRTGSIEKDWQALAEAAQMGDEYVIRLISTAGYDIGRGVAVLIHLFNPELIVLSGRGAQAGRMWQAPVLQAVNDNCIPRLVGNTLVKMSTLGHRAELVGAAALVLENLTKPGTKSKKTTETIVINKP</sequence>
<dbReference type="eggNOG" id="COG1940">
    <property type="taxonomic scope" value="Bacteria"/>
</dbReference>
<reference evidence="2 3" key="1">
    <citation type="submission" date="2013-12" db="EMBL/GenBank/DDBJ databases">
        <authorList>
            <consortium name="DOE Joint Genome Institute"/>
            <person name="Eisen J."/>
            <person name="Huntemann M."/>
            <person name="Han J."/>
            <person name="Chen A."/>
            <person name="Kyrpides N."/>
            <person name="Mavromatis K."/>
            <person name="Markowitz V."/>
            <person name="Palaniappan K."/>
            <person name="Ivanova N."/>
            <person name="Schaumberg A."/>
            <person name="Pati A."/>
            <person name="Liolios K."/>
            <person name="Nordberg H.P."/>
            <person name="Cantor M.N."/>
            <person name="Hua S.X."/>
            <person name="Woyke T."/>
        </authorList>
    </citation>
    <scope>NUCLEOTIDE SEQUENCE [LARGE SCALE GENOMIC DNA]</scope>
    <source>
        <strain evidence="3">DSM 19437</strain>
    </source>
</reference>
<dbReference type="PANTHER" id="PTHR18964">
    <property type="entry name" value="ROK (REPRESSOR, ORF, KINASE) FAMILY"/>
    <property type="match status" value="1"/>
</dbReference>
<dbReference type="SUPFAM" id="SSF46785">
    <property type="entry name" value="Winged helix' DNA-binding domain"/>
    <property type="match status" value="1"/>
</dbReference>
<dbReference type="InterPro" id="IPR036388">
    <property type="entry name" value="WH-like_DNA-bd_sf"/>
</dbReference>